<accession>A0A102MM53</accession>
<evidence type="ECO:0000256" key="4">
    <source>
        <dbReference type="ARBA" id="ARBA00030169"/>
    </source>
</evidence>
<comment type="cofactor">
    <cofactor evidence="5">
        <name>Mg(2+)</name>
        <dbReference type="ChEBI" id="CHEBI:18420"/>
    </cofactor>
</comment>
<name>A0A102MM53_9BURK</name>
<comment type="cofactor">
    <cofactor evidence="1">
        <name>a divalent metal cation</name>
        <dbReference type="ChEBI" id="CHEBI:60240"/>
    </cofactor>
</comment>
<sequence>MTSLQPIANDNDLLAACRNLDTASLSDALDSLRISGGLHGLVPRVAGARCAGFAYTVRYEPVSDTAGFRNAANYIDDVPADSVIVSSNAGRTDCTVWGDILTHFAVSRNIRGTVIDGAARDIGTVRQFNYPLFSRAVFMQTAKNRAQLQATQVPVDVSGVVVHPGDLIVCDDNGCIAIPRQHAEEVIKRALAIEQTESRIIAAVTEGSSLADARRLHRYDQPWLPAAGANAN</sequence>
<comment type="caution">
    <text evidence="6">The sequence shown here is derived from an EMBL/GenBank/DDBJ whole genome shotgun (WGS) entry which is preliminary data.</text>
</comment>
<dbReference type="Proteomes" id="UP000065521">
    <property type="component" value="Unassembled WGS sequence"/>
</dbReference>
<evidence type="ECO:0000313" key="7">
    <source>
        <dbReference type="Proteomes" id="UP000065521"/>
    </source>
</evidence>
<dbReference type="InterPro" id="IPR005493">
    <property type="entry name" value="RraA/RraA-like"/>
</dbReference>
<dbReference type="EMBL" id="LOTN01000052">
    <property type="protein sequence ID" value="KUZ85273.1"/>
    <property type="molecule type" value="Genomic_DNA"/>
</dbReference>
<dbReference type="PANTHER" id="PTHR33254:SF4">
    <property type="entry name" value="4-HYDROXY-4-METHYL-2-OXOGLUTARATE ALDOLASE 3-RELATED"/>
    <property type="match status" value="1"/>
</dbReference>
<reference evidence="6 7" key="1">
    <citation type="submission" date="2015-11" db="EMBL/GenBank/DDBJ databases">
        <title>Expanding the genomic diversity of Burkholderia species for the development of highly accurate diagnostics.</title>
        <authorList>
            <person name="Sahl J."/>
            <person name="Keim P."/>
            <person name="Wagner D."/>
        </authorList>
    </citation>
    <scope>NUCLEOTIDE SEQUENCE [LARGE SCALE GENOMIC DNA]</scope>
    <source>
        <strain evidence="6 7">RF32-BP4</strain>
    </source>
</reference>
<evidence type="ECO:0000256" key="5">
    <source>
        <dbReference type="PIRSR" id="PIRSR605493-1"/>
    </source>
</evidence>
<dbReference type="GO" id="GO:0032259">
    <property type="term" value="P:methylation"/>
    <property type="evidence" value="ECO:0007669"/>
    <property type="project" value="UniProtKB-KW"/>
</dbReference>
<dbReference type="CDD" id="cd16841">
    <property type="entry name" value="RraA_family"/>
    <property type="match status" value="1"/>
</dbReference>
<dbReference type="PANTHER" id="PTHR33254">
    <property type="entry name" value="4-HYDROXY-4-METHYL-2-OXOGLUTARATE ALDOLASE 3-RELATED"/>
    <property type="match status" value="1"/>
</dbReference>
<keyword evidence="5" id="KW-0479">Metal-binding</keyword>
<dbReference type="RefSeq" id="WP_059613209.1">
    <property type="nucleotide sequence ID" value="NZ_CP013370.1"/>
</dbReference>
<organism evidence="6 7">
    <name type="scientific">Burkholderia ubonensis</name>
    <dbReference type="NCBI Taxonomy" id="101571"/>
    <lineage>
        <taxon>Bacteria</taxon>
        <taxon>Pseudomonadati</taxon>
        <taxon>Pseudomonadota</taxon>
        <taxon>Betaproteobacteria</taxon>
        <taxon>Burkholderiales</taxon>
        <taxon>Burkholderiaceae</taxon>
        <taxon>Burkholderia</taxon>
        <taxon>Burkholderia cepacia complex</taxon>
    </lineage>
</organism>
<dbReference type="GO" id="GO:0008168">
    <property type="term" value="F:methyltransferase activity"/>
    <property type="evidence" value="ECO:0007669"/>
    <property type="project" value="UniProtKB-KW"/>
</dbReference>
<keyword evidence="6" id="KW-0808">Transferase</keyword>
<gene>
    <name evidence="6" type="ORF">WI38_24720</name>
</gene>
<proteinExistence type="predicted"/>
<keyword evidence="6" id="KW-0489">Methyltransferase</keyword>
<dbReference type="SUPFAM" id="SSF89562">
    <property type="entry name" value="RraA-like"/>
    <property type="match status" value="1"/>
</dbReference>
<evidence type="ECO:0000256" key="1">
    <source>
        <dbReference type="ARBA" id="ARBA00001968"/>
    </source>
</evidence>
<feature type="binding site" evidence="5">
    <location>
        <begin position="98"/>
        <end position="101"/>
    </location>
    <ligand>
        <name>substrate</name>
    </ligand>
</feature>
<dbReference type="InterPro" id="IPR036704">
    <property type="entry name" value="RraA/RraA-like_sf"/>
</dbReference>
<evidence type="ECO:0000313" key="6">
    <source>
        <dbReference type="EMBL" id="KUZ85273.1"/>
    </source>
</evidence>
<feature type="binding site" evidence="5">
    <location>
        <position position="121"/>
    </location>
    <ligand>
        <name>Mg(2+)</name>
        <dbReference type="ChEBI" id="CHEBI:18420"/>
    </ligand>
</feature>
<dbReference type="AlphaFoldDB" id="A0A102MM53"/>
<dbReference type="Pfam" id="PF03737">
    <property type="entry name" value="RraA-like"/>
    <property type="match status" value="1"/>
</dbReference>
<feature type="binding site" evidence="5">
    <location>
        <position position="120"/>
    </location>
    <ligand>
        <name>substrate</name>
    </ligand>
</feature>
<dbReference type="GO" id="GO:0046872">
    <property type="term" value="F:metal ion binding"/>
    <property type="evidence" value="ECO:0007669"/>
    <property type="project" value="UniProtKB-KW"/>
</dbReference>
<dbReference type="Gene3D" id="1.20.5.3070">
    <property type="match status" value="1"/>
</dbReference>
<evidence type="ECO:0000256" key="2">
    <source>
        <dbReference type="ARBA" id="ARBA00016549"/>
    </source>
</evidence>
<keyword evidence="5" id="KW-0460">Magnesium</keyword>
<protein>
    <recommendedName>
        <fullName evidence="2">Putative 4-hydroxy-4-methyl-2-oxoglutarate aldolase</fullName>
    </recommendedName>
    <alternativeName>
        <fullName evidence="3">Regulator of ribonuclease activity homolog</fullName>
    </alternativeName>
    <alternativeName>
        <fullName evidence="4">RraA-like protein</fullName>
    </alternativeName>
</protein>
<dbReference type="Gene3D" id="3.50.30.40">
    <property type="entry name" value="Ribonuclease E inhibitor RraA/RraA-like"/>
    <property type="match status" value="1"/>
</dbReference>
<evidence type="ECO:0000256" key="3">
    <source>
        <dbReference type="ARBA" id="ARBA00029596"/>
    </source>
</evidence>